<evidence type="ECO:0000313" key="2">
    <source>
        <dbReference type="WBParaSite" id="RSKR_0000460700.1"/>
    </source>
</evidence>
<dbReference type="WBParaSite" id="RSKR_0000460700.1">
    <property type="protein sequence ID" value="RSKR_0000460700.1"/>
    <property type="gene ID" value="RSKR_0000460700"/>
</dbReference>
<dbReference type="Proteomes" id="UP000095286">
    <property type="component" value="Unplaced"/>
</dbReference>
<organism evidence="1 2">
    <name type="scientific">Rhabditophanes sp. KR3021</name>
    <dbReference type="NCBI Taxonomy" id="114890"/>
    <lineage>
        <taxon>Eukaryota</taxon>
        <taxon>Metazoa</taxon>
        <taxon>Ecdysozoa</taxon>
        <taxon>Nematoda</taxon>
        <taxon>Chromadorea</taxon>
        <taxon>Rhabditida</taxon>
        <taxon>Tylenchina</taxon>
        <taxon>Panagrolaimomorpha</taxon>
        <taxon>Strongyloidoidea</taxon>
        <taxon>Alloionematidae</taxon>
        <taxon>Rhabditophanes</taxon>
    </lineage>
</organism>
<evidence type="ECO:0000313" key="1">
    <source>
        <dbReference type="Proteomes" id="UP000095286"/>
    </source>
</evidence>
<accession>A0AC35TUX0</accession>
<proteinExistence type="predicted"/>
<sequence>MSDNRSNISSSSSPEPPRPQDEKSKSPDSDVGESSKSNPRKRSHSPDGSPQRTTEEVKLDNNLFGDDSDDESIADDTRRNEQYEEPSEEVTNYEEDNRHSEDERPRRVGFGSDFDEIMMQRKLANKNKRRKKNDNSTALTGIDDTLKDLVTRMLKAAAKDRELNAAGKPAPNKVMMLSEVKNMLLAQDRFEQIVDSNLLEGVAHWLTPLPTNALPSIQIRTIFIKLLHDFYKKLDTQCLKECGLGRAVMYLSNHPEETYENKKIAKKLIRSWMEPIFAGELEEKARMLKEKREREAIYEASKPRRPRQVIFIILNVFPTLIIFSRWPTANDGVEIARARVPQYAPREYLIRPKSSHIQAEFNESSTRTSTLDRLTKVSRAFKDRTKAAAGSSSMAKVSIEGRRM</sequence>
<protein>
    <submittedName>
        <fullName evidence="2">TFIIS N-terminal domain-containing protein</fullName>
    </submittedName>
</protein>
<name>A0AC35TUX0_9BILA</name>
<reference evidence="2" key="1">
    <citation type="submission" date="2016-11" db="UniProtKB">
        <authorList>
            <consortium name="WormBaseParasite"/>
        </authorList>
    </citation>
    <scope>IDENTIFICATION</scope>
    <source>
        <strain evidence="2">KR3021</strain>
    </source>
</reference>